<dbReference type="InterPro" id="IPR014016">
    <property type="entry name" value="UvrD-like_ATP-bd"/>
</dbReference>
<keyword evidence="6" id="KW-0175">Coiled coil</keyword>
<dbReference type="GO" id="GO:0005524">
    <property type="term" value="F:ATP binding"/>
    <property type="evidence" value="ECO:0007669"/>
    <property type="project" value="UniProtKB-UniRule"/>
</dbReference>
<reference evidence="8" key="1">
    <citation type="submission" date="2021-01" db="EMBL/GenBank/DDBJ databases">
        <authorList>
            <consortium name="Genoscope - CEA"/>
            <person name="William W."/>
        </authorList>
    </citation>
    <scope>NUCLEOTIDE SEQUENCE</scope>
</reference>
<dbReference type="OMA" id="HINYNIE"/>
<feature type="coiled-coil region" evidence="6">
    <location>
        <begin position="2036"/>
        <end position="2070"/>
    </location>
</feature>
<keyword evidence="9" id="KW-1185">Reference proteome</keyword>
<sequence>MNKKNKNRSKALKSKIINPKILDLRDKILKQIQLQIDDQQFVENLILDYELKSQGLSLDDIFDGCIWKVMFIQQFNKKIRDFKKYYNEIFFQVWQLSNGVFYKQDSISIKWYFLSQMQMYQVFFTSSNKDKQFMLLFECAVIRKPKFDNHQFEYFEFIHTITFIDMLIKDQIKDSIINNIFQEYQIKNAQDPRKQFPIHLKESQVNGQFDKSGKSLNIYQLFLRNEDQNWSVFQFQNHFQKQCYFYPNIFDDQKIKDNSNLVQVDNLYLYSEEQQYIKQRELNQLRIEKDASILESIQNISSLSQILDTFYQMSEQKPLIKTTDQELQVIDTNQNALVIGRSGTGKTTCTILKILSQQLLFEISYTQNLQQETKFNIVFTTSNSLLVNEMRKYFKKLISFENSKQCQNYNFNNDDDLKSNEINQVKILLKKMNKRFNSWQIDDKQSFLNTKESDFPAFLPLNQFLILIDNSLKSPFFQQIKINKRKIDNAGWQDKEGVFNQNIINQNENYKLTQFKADLISQQQFQLYEVDYEYFCHTFWTTVRKNNFNLEEEISFSNFVWCQIYSIIKGSQFSHTYPNRYLPEQIYLNYQQQQQIDQQTLLNVYSYFVLYEKWKNQQGYFDQMDLVNYLIQKIKLHEYQGVNLHFLFVDEVQDFTQATLFLFNLLAEQRIMLSGDTAQNIVKGVGFRFQDLKQQIFGIKDFLTHSLTVNFRSHNDILQLANNVISIIEILYPKTIDSLKKEQSADSGPKPTIISSKDINSILYLMQGQDDGKIEFGCYQAVLSKNHKNIPDILKHLIVLNIQECKGLEFDDVIIYNFFDDSSIPQNQWELLKFLTIEQIDGENKIRPKPNLQAVDMKTYQILCIELKYLYVAITRARKRIFIYDQNPNSRKYIEKIWTDLKLINILRFEDNCDKSIKIEQLIIIKNSEKEWDDQGIKMFQLKFYEQAAKCFKYSKNQNMEYQAEAFSLASQAQQGLFQLESEISSKSHIKKNNSFHSKQYYFDVFQQAGDKFIKAFQLEQGAACYFSGRKYELSLRYYLQAQSWKSALATIEYVNNQEVLAGILHWKCKNYERCLNNFESFGNPIIFVSILAFLKQQLNYRLFQAKFHTWFPLLILKLSQLKPPDLTLDFSLLTENVPDYIQQFKGILHVLHTSVKLDICQQEQLLDQIFNFVYLFQDDILQLMTKIHINYNIEVSKQILKHENQTSQFSIKLKIQLLQDIFTYYKLDSLLALLYQCFNIKDQTKRIIGMFYKESFLFNNQNKLQLSNDPIITKDIFQIVPCNWTTKNYLQPTFQLCQLGFYESGIQLIQKILSLNNLSEQQFKYCKEDEAEINYVFFQTSSQIGFDNIISQLDLYFQQGSFLGNQVRQIDGFAQIESIKSKIETNQALAQDEMQFLFQNINPLHFQQQVNPVLQSKQLLVGIILLKIIVEIERIQNHVIYQQLNGLGHVEYQHFIRFIQVCIDLCKYNQDLYFQIICLYSIQCVFSLRIASKLTLNQLSQSVVFIHKNSVLFKFNLINQNGCKLIDNQKQVYLFNSKEVLNIISNYLKGFLLNYSRKYFHREQQNISKAPFIIQHFTYLRVKFKGNIDVPEGIKKFQLFQEVYYDFYLEKCVKLQIIDSLFTIISQCAEPRLILTKKMLAELSTYYFFKGLQETEMQQMHNYIMIGICIQNISHEQHLSLRFIEHLKSVQKQSCLDYYIHYINYLQITNHCLSLDACKDYFKFHYLQKEYLQPQQILKDLSLIALILIFYNAIQNNVSTVLVTESSLKFLQHNLTPGNSYQIKVQEQNSLEDLNSKIQKELVEKIFEQVKYQIDQRTYSVYLRLLSSIILNVGSLWDGLSDRLFEMAEELEYESQDQDFQILAELVSKPLDERRNYLSPFQKLCYINFEYAIISGKEIEEYLETKYKKRFLESSFLDKMNFQYQEHFKNKFQNIYIGLRLILFRPLSFKNGQIVEKQIEEKLVGQLYEKIDLIRKMLLETLYSKLIDNGAHFIAITDELRLLSNLEQEVDYFISKNERYANKKIIEPSNLLQELGQIQEQIEKWKLLNQDLNENLNLMEYSFQKQKEEEQEAYELLQQRISQILK</sequence>
<dbReference type="OrthoDB" id="3156807at2759"/>
<evidence type="ECO:0000256" key="6">
    <source>
        <dbReference type="SAM" id="Coils"/>
    </source>
</evidence>
<dbReference type="PANTHER" id="PTHR21529:SF4">
    <property type="entry name" value="TPR AND ANKYRIN REPEAT-CONTAINING PROTEIN 1"/>
    <property type="match status" value="1"/>
</dbReference>
<feature type="binding site" evidence="5">
    <location>
        <begin position="340"/>
        <end position="347"/>
    </location>
    <ligand>
        <name>ATP</name>
        <dbReference type="ChEBI" id="CHEBI:30616"/>
    </ligand>
</feature>
<dbReference type="GO" id="GO:0004386">
    <property type="term" value="F:helicase activity"/>
    <property type="evidence" value="ECO:0007669"/>
    <property type="project" value="UniProtKB-UniRule"/>
</dbReference>
<keyword evidence="1 5" id="KW-0547">Nucleotide-binding</keyword>
<evidence type="ECO:0000256" key="5">
    <source>
        <dbReference type="PROSITE-ProRule" id="PRU00560"/>
    </source>
</evidence>
<evidence type="ECO:0000256" key="2">
    <source>
        <dbReference type="ARBA" id="ARBA00022801"/>
    </source>
</evidence>
<feature type="domain" description="UvrD-like helicase ATP-binding" evidence="7">
    <location>
        <begin position="319"/>
        <end position="714"/>
    </location>
</feature>
<evidence type="ECO:0000313" key="8">
    <source>
        <dbReference type="EMBL" id="CAD8151880.1"/>
    </source>
</evidence>
<keyword evidence="4 5" id="KW-0067">ATP-binding</keyword>
<proteinExistence type="predicted"/>
<dbReference type="PROSITE" id="PS51198">
    <property type="entry name" value="UVRD_HELICASE_ATP_BIND"/>
    <property type="match status" value="1"/>
</dbReference>
<evidence type="ECO:0000259" key="7">
    <source>
        <dbReference type="PROSITE" id="PS51198"/>
    </source>
</evidence>
<accession>A0A8S1TI21</accession>
<dbReference type="InterPro" id="IPR039904">
    <property type="entry name" value="TRANK1"/>
</dbReference>
<dbReference type="PANTHER" id="PTHR21529">
    <property type="entry name" value="MAMMARY TURMOR VIRUS RECEPTOR HOMOLOG 1, 2 MTVR1, 2"/>
    <property type="match status" value="1"/>
</dbReference>
<dbReference type="EMBL" id="CAJJDP010000025">
    <property type="protein sequence ID" value="CAD8151880.1"/>
    <property type="molecule type" value="Genomic_DNA"/>
</dbReference>
<evidence type="ECO:0000256" key="1">
    <source>
        <dbReference type="ARBA" id="ARBA00022741"/>
    </source>
</evidence>
<evidence type="ECO:0000256" key="4">
    <source>
        <dbReference type="ARBA" id="ARBA00022840"/>
    </source>
</evidence>
<evidence type="ECO:0000256" key="3">
    <source>
        <dbReference type="ARBA" id="ARBA00022806"/>
    </source>
</evidence>
<comment type="caution">
    <text evidence="8">The sequence shown here is derived from an EMBL/GenBank/DDBJ whole genome shotgun (WGS) entry which is preliminary data.</text>
</comment>
<protein>
    <recommendedName>
        <fullName evidence="7">UvrD-like helicase ATP-binding domain-containing protein</fullName>
    </recommendedName>
</protein>
<name>A0A8S1TI21_PAROT</name>
<keyword evidence="2 5" id="KW-0378">Hydrolase</keyword>
<organism evidence="8 9">
    <name type="scientific">Paramecium octaurelia</name>
    <dbReference type="NCBI Taxonomy" id="43137"/>
    <lineage>
        <taxon>Eukaryota</taxon>
        <taxon>Sar</taxon>
        <taxon>Alveolata</taxon>
        <taxon>Ciliophora</taxon>
        <taxon>Intramacronucleata</taxon>
        <taxon>Oligohymenophorea</taxon>
        <taxon>Peniculida</taxon>
        <taxon>Parameciidae</taxon>
        <taxon>Paramecium</taxon>
    </lineage>
</organism>
<gene>
    <name evidence="8" type="ORF">POCTA_138.1.T0250329</name>
</gene>
<evidence type="ECO:0000313" key="9">
    <source>
        <dbReference type="Proteomes" id="UP000683925"/>
    </source>
</evidence>
<dbReference type="GO" id="GO:0016787">
    <property type="term" value="F:hydrolase activity"/>
    <property type="evidence" value="ECO:0007669"/>
    <property type="project" value="UniProtKB-UniRule"/>
</dbReference>
<dbReference type="Proteomes" id="UP000683925">
    <property type="component" value="Unassembled WGS sequence"/>
</dbReference>
<keyword evidence="3 5" id="KW-0347">Helicase</keyword>